<keyword evidence="1" id="KW-0812">Transmembrane</keyword>
<evidence type="ECO:0000256" key="1">
    <source>
        <dbReference type="SAM" id="Phobius"/>
    </source>
</evidence>
<feature type="transmembrane region" description="Helical" evidence="1">
    <location>
        <begin position="12"/>
        <end position="35"/>
    </location>
</feature>
<organism evidence="2 3">
    <name type="scientific">Maudiozyma exigua</name>
    <name type="common">Yeast</name>
    <name type="synonym">Kazachstania exigua</name>
    <dbReference type="NCBI Taxonomy" id="34358"/>
    <lineage>
        <taxon>Eukaryota</taxon>
        <taxon>Fungi</taxon>
        <taxon>Dikarya</taxon>
        <taxon>Ascomycota</taxon>
        <taxon>Saccharomycotina</taxon>
        <taxon>Saccharomycetes</taxon>
        <taxon>Saccharomycetales</taxon>
        <taxon>Saccharomycetaceae</taxon>
        <taxon>Maudiozyma</taxon>
    </lineage>
</organism>
<gene>
    <name evidence="2" type="ORF">C6P45_000567</name>
</gene>
<keyword evidence="1" id="KW-1133">Transmembrane helix</keyword>
<evidence type="ECO:0000313" key="2">
    <source>
        <dbReference type="EMBL" id="KAG0664547.1"/>
    </source>
</evidence>
<protein>
    <submittedName>
        <fullName evidence="2">Uncharacterized protein</fullName>
    </submittedName>
</protein>
<keyword evidence="3" id="KW-1185">Reference proteome</keyword>
<evidence type="ECO:0000313" key="3">
    <source>
        <dbReference type="Proteomes" id="UP000750334"/>
    </source>
</evidence>
<keyword evidence="1" id="KW-0472">Membrane</keyword>
<dbReference type="Proteomes" id="UP000750334">
    <property type="component" value="Unassembled WGS sequence"/>
</dbReference>
<comment type="caution">
    <text evidence="2">The sequence shown here is derived from an EMBL/GenBank/DDBJ whole genome shotgun (WGS) entry which is preliminary data.</text>
</comment>
<dbReference type="AlphaFoldDB" id="A0A9P6W713"/>
<sequence>MDYELTPSFMTTVLKLVTFIVILFIIFMLFVMYYGRRLVKNIIELMKGKPYWRDQGSVYSKQWLIYGVFLYGISSLTCESSFADLMAIQCGFVALVFQIVSLISSLDTPSTESHERTD</sequence>
<accession>A0A9P6W713</accession>
<reference evidence="2 3" key="1">
    <citation type="submission" date="2020-11" db="EMBL/GenBank/DDBJ databases">
        <title>Kefir isolates.</title>
        <authorList>
            <person name="Marcisauskas S."/>
            <person name="Kim Y."/>
            <person name="Blasche S."/>
        </authorList>
    </citation>
    <scope>NUCLEOTIDE SEQUENCE [LARGE SCALE GENOMIC DNA]</scope>
    <source>
        <strain evidence="2 3">OG2</strain>
    </source>
</reference>
<proteinExistence type="predicted"/>
<name>A0A9P6W713_MAUEX</name>
<dbReference type="EMBL" id="PUHR01000119">
    <property type="protein sequence ID" value="KAG0664547.1"/>
    <property type="molecule type" value="Genomic_DNA"/>
</dbReference>